<dbReference type="Gene3D" id="3.40.50.10860">
    <property type="entry name" value="Leucine Dehydrogenase, chain A, domain 1"/>
    <property type="match status" value="1"/>
</dbReference>
<name>A0A1B3XQY5_9BACI</name>
<dbReference type="InterPro" id="IPR006095">
    <property type="entry name" value="Glu/Leu/Phe/Val/Trp_DH"/>
</dbReference>
<dbReference type="InterPro" id="IPR033524">
    <property type="entry name" value="Glu/Leu/Phe/Val_DH_AS"/>
</dbReference>
<dbReference type="Pfam" id="PF02812">
    <property type="entry name" value="ELFV_dehydrog_N"/>
    <property type="match status" value="1"/>
</dbReference>
<evidence type="ECO:0000256" key="3">
    <source>
        <dbReference type="ARBA" id="ARBA00023002"/>
    </source>
</evidence>
<dbReference type="EMBL" id="CP017080">
    <property type="protein sequence ID" value="AOH55641.1"/>
    <property type="molecule type" value="Genomic_DNA"/>
</dbReference>
<dbReference type="GO" id="GO:0000166">
    <property type="term" value="F:nucleotide binding"/>
    <property type="evidence" value="ECO:0007669"/>
    <property type="project" value="UniProtKB-KW"/>
</dbReference>
<dbReference type="EC" id="1.4.1.9" evidence="7"/>
<comment type="similarity">
    <text evidence="1 11">Belongs to the Glu/Leu/Phe/Val dehydrogenases family.</text>
</comment>
<comment type="catalytic activity">
    <reaction evidence="5">
        <text>L-leucine + NAD(+) + H2O = 4-methyl-2-oxopentanoate + NH4(+) + NADH + H(+)</text>
        <dbReference type="Rhea" id="RHEA:12220"/>
        <dbReference type="ChEBI" id="CHEBI:15377"/>
        <dbReference type="ChEBI" id="CHEBI:15378"/>
        <dbReference type="ChEBI" id="CHEBI:17865"/>
        <dbReference type="ChEBI" id="CHEBI:28938"/>
        <dbReference type="ChEBI" id="CHEBI:57427"/>
        <dbReference type="ChEBI" id="CHEBI:57540"/>
        <dbReference type="ChEBI" id="CHEBI:57945"/>
        <dbReference type="EC" id="1.4.1.9"/>
    </reaction>
</comment>
<dbReference type="CDD" id="cd01075">
    <property type="entry name" value="NAD_bind_Leu_Phe_Val_DH"/>
    <property type="match status" value="1"/>
</dbReference>
<dbReference type="PANTHER" id="PTHR42722:SF1">
    <property type="entry name" value="VALINE DEHYDROGENASE"/>
    <property type="match status" value="1"/>
</dbReference>
<evidence type="ECO:0000256" key="10">
    <source>
        <dbReference type="PIRSR" id="PIRSR000188-2"/>
    </source>
</evidence>
<dbReference type="PROSITE" id="PS00074">
    <property type="entry name" value="GLFV_DEHYDROGENASE"/>
    <property type="match status" value="1"/>
</dbReference>
<dbReference type="Gene3D" id="3.40.50.720">
    <property type="entry name" value="NAD(P)-binding Rossmann-like Domain"/>
    <property type="match status" value="1"/>
</dbReference>
<evidence type="ECO:0000256" key="11">
    <source>
        <dbReference type="RuleBase" id="RU004417"/>
    </source>
</evidence>
<comment type="pathway">
    <text evidence="6">Amino-acid degradation; L-leucine degradation; 4-methyl-2-oxopentanoate from L-leucine (dehydrogenase route): step 1/1.</text>
</comment>
<evidence type="ECO:0000256" key="6">
    <source>
        <dbReference type="ARBA" id="ARBA00060585"/>
    </source>
</evidence>
<evidence type="ECO:0000256" key="5">
    <source>
        <dbReference type="ARBA" id="ARBA00052302"/>
    </source>
</evidence>
<dbReference type="SUPFAM" id="SSF51735">
    <property type="entry name" value="NAD(P)-binding Rossmann-fold domains"/>
    <property type="match status" value="1"/>
</dbReference>
<sequence length="365" mass="40069">MEIFKYLEKYDYEQLLFCQDKQSGLKAIIAIHDTTLGPALGGTRMWTYASEEDAIEDALRLSKGMTYKNAAAGLNLGGGKTVIIGDPRKDKNEEMFRAFGRYIQGLNGRYITAEDVGTTVEDMDLIHEETDFVTGISPAFGSSGNPSPVTAYGVYRGMKAAAKEAFGTDSLEGKVVAVQGVGNVAYNLCRHLHEEGAKLIVTDINKDSVARAVESFGATAVNTDEIYGVECDIYAPCALGAVINDQTINQIKAKVIAGAANNQLKEAVHGDQIHEKGIIYAPDYVINAGGVINVADELLGYNRERALKKVEMVYDTIERVIEIAKRDQIPTYKAADRMAEERIARMRNSRSQFLQNEKHILNGRK</sequence>
<dbReference type="Proteomes" id="UP000077926">
    <property type="component" value="Chromosome"/>
</dbReference>
<evidence type="ECO:0000256" key="1">
    <source>
        <dbReference type="ARBA" id="ARBA00006382"/>
    </source>
</evidence>
<dbReference type="InterPro" id="IPR006096">
    <property type="entry name" value="Glu/Leu/Phe/Val/Trp_DH_C"/>
</dbReference>
<keyword evidence="10" id="KW-0547">Nucleotide-binding</keyword>
<keyword evidence="14" id="KW-1185">Reference proteome</keyword>
<dbReference type="SMART" id="SM00839">
    <property type="entry name" value="ELFV_dehydrog"/>
    <property type="match status" value="1"/>
</dbReference>
<dbReference type="PIRSF" id="PIRSF000188">
    <property type="entry name" value="Phe_leu_dh"/>
    <property type="match status" value="1"/>
</dbReference>
<dbReference type="InterPro" id="IPR046346">
    <property type="entry name" value="Aminoacid_DH-like_N_sf"/>
</dbReference>
<evidence type="ECO:0000313" key="14">
    <source>
        <dbReference type="Proteomes" id="UP000077926"/>
    </source>
</evidence>
<evidence type="ECO:0000256" key="9">
    <source>
        <dbReference type="PIRSR" id="PIRSR000188-1"/>
    </source>
</evidence>
<evidence type="ECO:0000256" key="7">
    <source>
        <dbReference type="ARBA" id="ARBA00066575"/>
    </source>
</evidence>
<dbReference type="GO" id="GO:0009083">
    <property type="term" value="P:branched-chain amino acid catabolic process"/>
    <property type="evidence" value="ECO:0007669"/>
    <property type="project" value="UniProtKB-KW"/>
</dbReference>
<dbReference type="InterPro" id="IPR036291">
    <property type="entry name" value="NAD(P)-bd_dom_sf"/>
</dbReference>
<evidence type="ECO:0000313" key="13">
    <source>
        <dbReference type="EMBL" id="AOH55641.1"/>
    </source>
</evidence>
<dbReference type="Pfam" id="PF00208">
    <property type="entry name" value="ELFV_dehydrog"/>
    <property type="match status" value="2"/>
</dbReference>
<dbReference type="RefSeq" id="WP_064463255.1">
    <property type="nucleotide sequence ID" value="NZ_CP017080.1"/>
</dbReference>
<evidence type="ECO:0000259" key="12">
    <source>
        <dbReference type="SMART" id="SM00839"/>
    </source>
</evidence>
<dbReference type="PANTHER" id="PTHR42722">
    <property type="entry name" value="LEUCINE DEHYDROGENASE"/>
    <property type="match status" value="1"/>
</dbReference>
<evidence type="ECO:0000256" key="4">
    <source>
        <dbReference type="ARBA" id="ARBA00023027"/>
    </source>
</evidence>
<evidence type="ECO:0000256" key="2">
    <source>
        <dbReference type="ARBA" id="ARBA00022456"/>
    </source>
</evidence>
<feature type="active site" description="Proton donor/acceptor" evidence="9">
    <location>
        <position position="80"/>
    </location>
</feature>
<keyword evidence="3 11" id="KW-0560">Oxidoreductase</keyword>
<dbReference type="InterPro" id="IPR006097">
    <property type="entry name" value="Glu/Leu/Phe/Val/Trp_DH_dimer"/>
</dbReference>
<dbReference type="GO" id="GO:0050049">
    <property type="term" value="F:L-leucine dehydrogenase activity"/>
    <property type="evidence" value="ECO:0007669"/>
    <property type="project" value="UniProtKB-EC"/>
</dbReference>
<keyword evidence="4 10" id="KW-0520">NAD</keyword>
<keyword evidence="2" id="KW-0101">Branched-chain amino acid catabolism</keyword>
<proteinExistence type="inferred from homology"/>
<dbReference type="InterPro" id="IPR016211">
    <property type="entry name" value="Glu/Phe/Leu/Val/Trp_DH_bac/arc"/>
</dbReference>
<feature type="binding site" evidence="10">
    <location>
        <begin position="180"/>
        <end position="185"/>
    </location>
    <ligand>
        <name>NAD(+)</name>
        <dbReference type="ChEBI" id="CHEBI:57540"/>
    </ligand>
</feature>
<evidence type="ECO:0000256" key="8">
    <source>
        <dbReference type="ARBA" id="ARBA00068708"/>
    </source>
</evidence>
<accession>A0A1B3XQY5</accession>
<dbReference type="PRINTS" id="PR00082">
    <property type="entry name" value="GLFDHDRGNASE"/>
</dbReference>
<dbReference type="STRING" id="264697.ABE28_014875"/>
<dbReference type="AlphaFoldDB" id="A0A1B3XQY5"/>
<dbReference type="KEGG" id="bmur:ABE28_014875"/>
<gene>
    <name evidence="13" type="ORF">ABE28_014875</name>
</gene>
<dbReference type="SUPFAM" id="SSF53223">
    <property type="entry name" value="Aminoacid dehydrogenase-like, N-terminal domain"/>
    <property type="match status" value="1"/>
</dbReference>
<dbReference type="FunFam" id="3.40.50.10860:FF:000010">
    <property type="entry name" value="Leucine dehydrogenase"/>
    <property type="match status" value="1"/>
</dbReference>
<reference evidence="13 14" key="1">
    <citation type="submission" date="2016-08" db="EMBL/GenBank/DDBJ databases">
        <title>Complete genome sequence of Bacillus muralis G25-68, a strain with toxicity to nematodes.</title>
        <authorList>
            <person name="Zheng Z."/>
        </authorList>
    </citation>
    <scope>NUCLEOTIDE SEQUENCE [LARGE SCALE GENOMIC DNA]</scope>
    <source>
        <strain evidence="13 14">G25-68</strain>
    </source>
</reference>
<protein>
    <recommendedName>
        <fullName evidence="8">Leucine dehydrogenase</fullName>
        <ecNumber evidence="7">1.4.1.9</ecNumber>
    </recommendedName>
</protein>
<feature type="domain" description="Glutamate/phenylalanine/leucine/valine/L-tryptophan dehydrogenase C-terminal" evidence="12">
    <location>
        <begin position="144"/>
        <end position="351"/>
    </location>
</feature>
<dbReference type="FunFam" id="3.40.50.720:FF:000196">
    <property type="entry name" value="Leucine dehydrogenase"/>
    <property type="match status" value="1"/>
</dbReference>
<dbReference type="OrthoDB" id="9803297at2"/>
<organism evidence="13 14">
    <name type="scientific">Peribacillus muralis</name>
    <dbReference type="NCBI Taxonomy" id="264697"/>
    <lineage>
        <taxon>Bacteria</taxon>
        <taxon>Bacillati</taxon>
        <taxon>Bacillota</taxon>
        <taxon>Bacilli</taxon>
        <taxon>Bacillales</taxon>
        <taxon>Bacillaceae</taxon>
        <taxon>Peribacillus</taxon>
    </lineage>
</organism>